<dbReference type="Gene3D" id="3.30.70.1070">
    <property type="entry name" value="Sporulation related repeat"/>
    <property type="match status" value="1"/>
</dbReference>
<evidence type="ECO:0000256" key="8">
    <source>
        <dbReference type="SAM" id="SignalP"/>
    </source>
</evidence>
<dbReference type="KEGG" id="alp:LPB137_13015"/>
<keyword evidence="7" id="KW-0998">Cell outer membrane</keyword>
<feature type="signal peptide" evidence="8">
    <location>
        <begin position="1"/>
        <end position="22"/>
    </location>
</feature>
<dbReference type="Proteomes" id="UP000186074">
    <property type="component" value="Chromosome"/>
</dbReference>
<dbReference type="InterPro" id="IPR051906">
    <property type="entry name" value="TolC-like"/>
</dbReference>
<sequence length="611" mass="68939">MKISKLLKFTCISVLASTALHAISLKDSIEKVLATNPEVIAEKNNQKAFRKYIDERRGNYYPRIDIDGTLEKSKTKKEYDSTSTLNDTTDDEDGYNFGIALNQMIYDGDLTPSRVREAKHNELANKYRTRANIENVVLETITAYTGLVQYNELLALTKDMIVTNEENLEIAKEKESISGEVLETYQVDSKLNFVKEKYLEEKDLKSSRLSTFKRYIGSEADGSETRPSIDMSKIPTSLQKAVELAVLRNNEVLEQIERIKAQRELIAQADATFLPTLGLELKALTDNDLSLDEEGKEDQVYGRINLAWNIYNGGGDHAVSKQEELFLAEQKDRLDGITNKVVENTKVNYQRFMKNKDRIEVLKKYVTANENIVDVYKSEFEAGTRTFVDILNAQTELYEAKKSLVNREYDLYSNYYEILNNSSMLSESILTENQDGSSVLPVEVVESNTNVQTDEVAQMLEDDNTVETKKEEVSDELNVLLGDDVANTVVEDKLSVNPDETVPAVVIPADAQYIEYASFLDASPESYTVNIATTKGLQKANEFVSEKGLDSTQAYTYEFGPGMKSAKVIYGIFDSVKEAKAAIANFSTDLKAGKPYIDNISKHQKLYKKYH</sequence>
<gene>
    <name evidence="9" type="ORF">LPB137_13015</name>
</gene>
<dbReference type="EMBL" id="CP019070">
    <property type="protein sequence ID" value="APW66716.1"/>
    <property type="molecule type" value="Genomic_DNA"/>
</dbReference>
<feature type="chain" id="PRO_5013066171" description="SPOR domain-containing protein" evidence="8">
    <location>
        <begin position="23"/>
        <end position="611"/>
    </location>
</feature>
<evidence type="ECO:0000256" key="5">
    <source>
        <dbReference type="ARBA" id="ARBA00022692"/>
    </source>
</evidence>
<organism evidence="9 10">
    <name type="scientific">Poseidonibacter parvus</name>
    <dbReference type="NCBI Taxonomy" id="1850254"/>
    <lineage>
        <taxon>Bacteria</taxon>
        <taxon>Pseudomonadati</taxon>
        <taxon>Campylobacterota</taxon>
        <taxon>Epsilonproteobacteria</taxon>
        <taxon>Campylobacterales</taxon>
        <taxon>Arcobacteraceae</taxon>
        <taxon>Poseidonibacter</taxon>
    </lineage>
</organism>
<protein>
    <recommendedName>
        <fullName evidence="11">SPOR domain-containing protein</fullName>
    </recommendedName>
</protein>
<dbReference type="GO" id="GO:0015288">
    <property type="term" value="F:porin activity"/>
    <property type="evidence" value="ECO:0007669"/>
    <property type="project" value="TreeGrafter"/>
</dbReference>
<dbReference type="GO" id="GO:1990281">
    <property type="term" value="C:efflux pump complex"/>
    <property type="evidence" value="ECO:0007669"/>
    <property type="project" value="TreeGrafter"/>
</dbReference>
<dbReference type="InterPro" id="IPR003423">
    <property type="entry name" value="OMP_efflux"/>
</dbReference>
<evidence type="ECO:0000256" key="6">
    <source>
        <dbReference type="ARBA" id="ARBA00023136"/>
    </source>
</evidence>
<evidence type="ECO:0000313" key="9">
    <source>
        <dbReference type="EMBL" id="APW66716.1"/>
    </source>
</evidence>
<keyword evidence="8" id="KW-0732">Signal</keyword>
<keyword evidence="6" id="KW-0472">Membrane</keyword>
<keyword evidence="5" id="KW-0812">Transmembrane</keyword>
<proteinExistence type="inferred from homology"/>
<evidence type="ECO:0000313" key="10">
    <source>
        <dbReference type="Proteomes" id="UP000186074"/>
    </source>
</evidence>
<evidence type="ECO:0000256" key="1">
    <source>
        <dbReference type="ARBA" id="ARBA00004442"/>
    </source>
</evidence>
<dbReference type="GO" id="GO:0015562">
    <property type="term" value="F:efflux transmembrane transporter activity"/>
    <property type="evidence" value="ECO:0007669"/>
    <property type="project" value="InterPro"/>
</dbReference>
<keyword evidence="4" id="KW-1134">Transmembrane beta strand</keyword>
<dbReference type="InterPro" id="IPR036680">
    <property type="entry name" value="SPOR-like_sf"/>
</dbReference>
<evidence type="ECO:0000256" key="4">
    <source>
        <dbReference type="ARBA" id="ARBA00022452"/>
    </source>
</evidence>
<dbReference type="Gene3D" id="1.20.1600.10">
    <property type="entry name" value="Outer membrane efflux proteins (OEP)"/>
    <property type="match status" value="1"/>
</dbReference>
<dbReference type="AlphaFoldDB" id="A0A1P8KQ77"/>
<keyword evidence="10" id="KW-1185">Reference proteome</keyword>
<evidence type="ECO:0000256" key="2">
    <source>
        <dbReference type="ARBA" id="ARBA00007613"/>
    </source>
</evidence>
<name>A0A1P8KQ77_9BACT</name>
<evidence type="ECO:0008006" key="11">
    <source>
        <dbReference type="Google" id="ProtNLM"/>
    </source>
</evidence>
<dbReference type="RefSeq" id="WP_076088782.1">
    <property type="nucleotide sequence ID" value="NZ_CP019070.1"/>
</dbReference>
<reference evidence="9 10" key="1">
    <citation type="submission" date="2017-01" db="EMBL/GenBank/DDBJ databases">
        <title>Genome sequencing of Arcobacter sp. LPB0137.</title>
        <authorList>
            <person name="Lee G.-W."/>
            <person name="Yi H."/>
        </authorList>
    </citation>
    <scope>NUCLEOTIDE SEQUENCE [LARGE SCALE GENOMIC DNA]</scope>
    <source>
        <strain evidence="9 10">LPB0137</strain>
    </source>
</reference>
<dbReference type="Pfam" id="PF02321">
    <property type="entry name" value="OEP"/>
    <property type="match status" value="2"/>
</dbReference>
<comment type="similarity">
    <text evidence="2">Belongs to the outer membrane factor (OMF) (TC 1.B.17) family.</text>
</comment>
<dbReference type="SUPFAM" id="SSF56954">
    <property type="entry name" value="Outer membrane efflux proteins (OEP)"/>
    <property type="match status" value="1"/>
</dbReference>
<dbReference type="PANTHER" id="PTHR30026">
    <property type="entry name" value="OUTER MEMBRANE PROTEIN TOLC"/>
    <property type="match status" value="1"/>
</dbReference>
<evidence type="ECO:0000256" key="7">
    <source>
        <dbReference type="ARBA" id="ARBA00023237"/>
    </source>
</evidence>
<dbReference type="GO" id="GO:0009279">
    <property type="term" value="C:cell outer membrane"/>
    <property type="evidence" value="ECO:0007669"/>
    <property type="project" value="UniProtKB-SubCell"/>
</dbReference>
<accession>A0A1P8KQ77</accession>
<comment type="subcellular location">
    <subcellularLocation>
        <location evidence="1">Cell outer membrane</location>
    </subcellularLocation>
</comment>
<dbReference type="PANTHER" id="PTHR30026:SF22">
    <property type="entry name" value="OUTER MEMBRANE EFFLUX PROTEIN"/>
    <property type="match status" value="1"/>
</dbReference>
<dbReference type="GO" id="GO:0042834">
    <property type="term" value="F:peptidoglycan binding"/>
    <property type="evidence" value="ECO:0007669"/>
    <property type="project" value="InterPro"/>
</dbReference>
<dbReference type="OrthoDB" id="5348365at2"/>
<evidence type="ECO:0000256" key="3">
    <source>
        <dbReference type="ARBA" id="ARBA00022448"/>
    </source>
</evidence>
<keyword evidence="3" id="KW-0813">Transport</keyword>
<dbReference type="STRING" id="1850254.LPB137_13015"/>